<reference evidence="3 4" key="1">
    <citation type="submission" date="2016-04" db="EMBL/GenBank/DDBJ databases">
        <title>Complete genome sequence and analysis of deep-sea sediment isolate, Amycolatopsis sp. WP1.</title>
        <authorList>
            <person name="Wang H."/>
            <person name="Chen S."/>
            <person name="Wu Q."/>
        </authorList>
    </citation>
    <scope>NUCLEOTIDE SEQUENCE [LARGE SCALE GENOMIC DNA]</scope>
    <source>
        <strain evidence="3 4">WP1</strain>
    </source>
</reference>
<dbReference type="PANTHER" id="PTHR43784:SF2">
    <property type="entry name" value="GDSL-LIKE LIPASE_ACYLHYDROLASE, PUTATIVE (AFU_ORTHOLOGUE AFUA_2G00820)-RELATED"/>
    <property type="match status" value="1"/>
</dbReference>
<dbReference type="PANTHER" id="PTHR43784">
    <property type="entry name" value="GDSL-LIKE LIPASE/ACYLHYDROLASE, PUTATIVE (AFU_ORTHOLOGUE AFUA_2G00820)-RELATED"/>
    <property type="match status" value="1"/>
</dbReference>
<organism evidence="3 4">
    <name type="scientific">Amycolatopsis albispora</name>
    <dbReference type="NCBI Taxonomy" id="1804986"/>
    <lineage>
        <taxon>Bacteria</taxon>
        <taxon>Bacillati</taxon>
        <taxon>Actinomycetota</taxon>
        <taxon>Actinomycetes</taxon>
        <taxon>Pseudonocardiales</taxon>
        <taxon>Pseudonocardiaceae</taxon>
        <taxon>Amycolatopsis</taxon>
    </lineage>
</organism>
<dbReference type="OrthoDB" id="1828825at2"/>
<dbReference type="CDD" id="cd01830">
    <property type="entry name" value="XynE_like"/>
    <property type="match status" value="1"/>
</dbReference>
<dbReference type="AlphaFoldDB" id="A0A344L4Y8"/>
<protein>
    <submittedName>
        <fullName evidence="3">Lysophospholipase</fullName>
    </submittedName>
</protein>
<dbReference type="KEGG" id="aab:A4R43_11590"/>
<name>A0A344L4Y8_9PSEU</name>
<dbReference type="InterPro" id="IPR036514">
    <property type="entry name" value="SGNH_hydro_sf"/>
</dbReference>
<evidence type="ECO:0000256" key="1">
    <source>
        <dbReference type="SAM" id="SignalP"/>
    </source>
</evidence>
<sequence length="415" mass="43605">MPARASSLRSWFRRGTVFAAAGLLLLTAAPGASTAPEGRTGPAWVGSWTTGVTVASPGTGLTGFTDTTLRQVVHLSVGGSELRLRLSNVFGSSTLQIGAATVALQHAEGGSRVDEDTLRQVRFGGERTTTIPIGAEWVSDPIDLTVPDGANLTVSLHLPGPTGPLTQHRSAFATNWTTPGNETAAEGTGFTPLGTSWFLLDAVDVRTVSAGSAVFFGDSITDGAITTVDRNHRYPDRVAERVLAKPERAEYGVLNAGIGGARLLTEQGPAGQSAMTRFDRDVSGQSGVRAVVLLLGINDIGGTRGAVLAEDLISVHRQFIARAKSLGLKVYGATLLPFEGAGYYTPDGEADRQALNKFIRTSGEYDGVLDFDRATADPAQPTRLRAAYDSGDHLHPNDAGMEAMAAVVPVDRLVR</sequence>
<feature type="chain" id="PRO_5016756641" evidence="1">
    <location>
        <begin position="35"/>
        <end position="415"/>
    </location>
</feature>
<accession>A0A344L4Y8</accession>
<dbReference type="Gene3D" id="3.40.50.1110">
    <property type="entry name" value="SGNH hydrolase"/>
    <property type="match status" value="1"/>
</dbReference>
<dbReference type="Proteomes" id="UP000250434">
    <property type="component" value="Chromosome"/>
</dbReference>
<evidence type="ECO:0000313" key="3">
    <source>
        <dbReference type="EMBL" id="AXB43112.1"/>
    </source>
</evidence>
<gene>
    <name evidence="3" type="ORF">A4R43_11590</name>
</gene>
<feature type="domain" description="SGNH hydrolase-type esterase" evidence="2">
    <location>
        <begin position="215"/>
        <end position="403"/>
    </location>
</feature>
<evidence type="ECO:0000313" key="4">
    <source>
        <dbReference type="Proteomes" id="UP000250434"/>
    </source>
</evidence>
<dbReference type="SUPFAM" id="SSF52266">
    <property type="entry name" value="SGNH hydrolase"/>
    <property type="match status" value="1"/>
</dbReference>
<dbReference type="RefSeq" id="WP_113692357.1">
    <property type="nucleotide sequence ID" value="NZ_CP015163.1"/>
</dbReference>
<dbReference type="EMBL" id="CP015163">
    <property type="protein sequence ID" value="AXB43112.1"/>
    <property type="molecule type" value="Genomic_DNA"/>
</dbReference>
<dbReference type="Pfam" id="PF13472">
    <property type="entry name" value="Lipase_GDSL_2"/>
    <property type="match status" value="1"/>
</dbReference>
<proteinExistence type="predicted"/>
<evidence type="ECO:0000259" key="2">
    <source>
        <dbReference type="Pfam" id="PF13472"/>
    </source>
</evidence>
<dbReference type="InterPro" id="IPR053140">
    <property type="entry name" value="GDSL_Rv0518-like"/>
</dbReference>
<dbReference type="InterPro" id="IPR013830">
    <property type="entry name" value="SGNH_hydro"/>
</dbReference>
<feature type="signal peptide" evidence="1">
    <location>
        <begin position="1"/>
        <end position="34"/>
    </location>
</feature>
<keyword evidence="4" id="KW-1185">Reference proteome</keyword>
<keyword evidence="1" id="KW-0732">Signal</keyword>